<name>A0A6A0AH60_HAELA</name>
<organism evidence="1 2">
    <name type="scientific">Haematococcus lacustris</name>
    <name type="common">Green alga</name>
    <name type="synonym">Haematococcus pluvialis</name>
    <dbReference type="NCBI Taxonomy" id="44745"/>
    <lineage>
        <taxon>Eukaryota</taxon>
        <taxon>Viridiplantae</taxon>
        <taxon>Chlorophyta</taxon>
        <taxon>core chlorophytes</taxon>
        <taxon>Chlorophyceae</taxon>
        <taxon>CS clade</taxon>
        <taxon>Chlamydomonadales</taxon>
        <taxon>Haematococcaceae</taxon>
        <taxon>Haematococcus</taxon>
    </lineage>
</organism>
<dbReference type="Proteomes" id="UP000485058">
    <property type="component" value="Unassembled WGS sequence"/>
</dbReference>
<dbReference type="GO" id="GO:0080008">
    <property type="term" value="C:Cul4-RING E3 ubiquitin ligase complex"/>
    <property type="evidence" value="ECO:0007669"/>
    <property type="project" value="TreeGrafter"/>
</dbReference>
<evidence type="ECO:0000313" key="2">
    <source>
        <dbReference type="Proteomes" id="UP000485058"/>
    </source>
</evidence>
<accession>A0A6A0AH60</accession>
<dbReference type="InterPro" id="IPR051859">
    <property type="entry name" value="DCAF"/>
</dbReference>
<proteinExistence type="predicted"/>
<reference evidence="1 2" key="1">
    <citation type="submission" date="2020-02" db="EMBL/GenBank/DDBJ databases">
        <title>Draft genome sequence of Haematococcus lacustris strain NIES-144.</title>
        <authorList>
            <person name="Morimoto D."/>
            <person name="Nakagawa S."/>
            <person name="Yoshida T."/>
            <person name="Sawayama S."/>
        </authorList>
    </citation>
    <scope>NUCLEOTIDE SEQUENCE [LARGE SCALE GENOMIC DNA]</scope>
    <source>
        <strain evidence="1 2">NIES-144</strain>
    </source>
</reference>
<gene>
    <name evidence="1" type="ORF">HaLaN_30708</name>
</gene>
<dbReference type="PANTHER" id="PTHR19847">
    <property type="entry name" value="DDB1- AND CUL4-ASSOCIATED FACTOR 11"/>
    <property type="match status" value="1"/>
</dbReference>
<dbReference type="EMBL" id="BLLF01005785">
    <property type="protein sequence ID" value="GFH31631.1"/>
    <property type="molecule type" value="Genomic_DNA"/>
</dbReference>
<dbReference type="AlphaFoldDB" id="A0A6A0AH60"/>
<keyword evidence="2" id="KW-1185">Reference proteome</keyword>
<dbReference type="PANTHER" id="PTHR19847:SF7">
    <property type="entry name" value="DDB1- AND CUL4-ASSOCIATED FACTOR 11"/>
    <property type="match status" value="1"/>
</dbReference>
<dbReference type="SUPFAM" id="SSF50998">
    <property type="entry name" value="Quinoprotein alcohol dehydrogenase-like"/>
    <property type="match status" value="1"/>
</dbReference>
<evidence type="ECO:0000313" key="1">
    <source>
        <dbReference type="EMBL" id="GFH31631.1"/>
    </source>
</evidence>
<dbReference type="GO" id="GO:0043161">
    <property type="term" value="P:proteasome-mediated ubiquitin-dependent protein catabolic process"/>
    <property type="evidence" value="ECO:0007669"/>
    <property type="project" value="TreeGrafter"/>
</dbReference>
<dbReference type="InterPro" id="IPR011047">
    <property type="entry name" value="Quinoprotein_ADH-like_sf"/>
</dbReference>
<feature type="non-terminal residue" evidence="1">
    <location>
        <position position="1"/>
    </location>
</feature>
<comment type="caution">
    <text evidence="1">The sequence shown here is derived from an EMBL/GenBank/DDBJ whole genome shotgun (WGS) entry which is preliminary data.</text>
</comment>
<protein>
    <submittedName>
        <fullName evidence="1">WD40 repeat-like protein</fullName>
    </submittedName>
</protein>
<sequence>VRQTLIRAYFSPAHTTGQSLIYSGSADNNIHIWSAVTGRELKLE</sequence>